<dbReference type="Proteomes" id="UP001295469">
    <property type="component" value="Chromosome C07"/>
</dbReference>
<reference evidence="1" key="1">
    <citation type="submission" date="2021-01" db="EMBL/GenBank/DDBJ databases">
        <authorList>
            <consortium name="Genoscope - CEA"/>
            <person name="William W."/>
        </authorList>
    </citation>
    <scope>NUCLEOTIDE SEQUENCE</scope>
</reference>
<evidence type="ECO:0000313" key="1">
    <source>
        <dbReference type="EMBL" id="CAF2014910.1"/>
    </source>
</evidence>
<protein>
    <submittedName>
        <fullName evidence="1">(rape) hypothetical protein</fullName>
    </submittedName>
</protein>
<sequence length="38" mass="4528">MAWRCGCLSPRFCAGFRRMVLRSFLRLNNCSVLVMREF</sequence>
<dbReference type="AlphaFoldDB" id="A0A816MRZ4"/>
<gene>
    <name evidence="1" type="ORF">DARMORV10_C07P42600.1</name>
</gene>
<organism evidence="1">
    <name type="scientific">Brassica napus</name>
    <name type="common">Rape</name>
    <dbReference type="NCBI Taxonomy" id="3708"/>
    <lineage>
        <taxon>Eukaryota</taxon>
        <taxon>Viridiplantae</taxon>
        <taxon>Streptophyta</taxon>
        <taxon>Embryophyta</taxon>
        <taxon>Tracheophyta</taxon>
        <taxon>Spermatophyta</taxon>
        <taxon>Magnoliopsida</taxon>
        <taxon>eudicotyledons</taxon>
        <taxon>Gunneridae</taxon>
        <taxon>Pentapetalae</taxon>
        <taxon>rosids</taxon>
        <taxon>malvids</taxon>
        <taxon>Brassicales</taxon>
        <taxon>Brassicaceae</taxon>
        <taxon>Brassiceae</taxon>
        <taxon>Brassica</taxon>
    </lineage>
</organism>
<accession>A0A816MRZ4</accession>
<dbReference type="EMBL" id="HG994371">
    <property type="protein sequence ID" value="CAF2014910.1"/>
    <property type="molecule type" value="Genomic_DNA"/>
</dbReference>
<proteinExistence type="predicted"/>
<name>A0A816MRZ4_BRANA</name>